<dbReference type="InterPro" id="IPR027417">
    <property type="entry name" value="P-loop_NTPase"/>
</dbReference>
<organism evidence="3 4">
    <name type="scientific">Nocardia wallacei</name>
    <dbReference type="NCBI Taxonomy" id="480035"/>
    <lineage>
        <taxon>Bacteria</taxon>
        <taxon>Bacillati</taxon>
        <taxon>Actinomycetota</taxon>
        <taxon>Actinomycetes</taxon>
        <taxon>Mycobacteriales</taxon>
        <taxon>Nocardiaceae</taxon>
        <taxon>Nocardia</taxon>
    </lineage>
</organism>
<dbReference type="RefSeq" id="WP_187683622.1">
    <property type="nucleotide sequence ID" value="NZ_AP023396.1"/>
</dbReference>
<proteinExistence type="predicted"/>
<dbReference type="KEGG" id="nwl:NWFMUON74_43450"/>
<reference evidence="3 4" key="1">
    <citation type="submission" date="2020-08" db="EMBL/GenBank/DDBJ databases">
        <title>Genome Sequencing of Nocardia wallacei strain FMUON74 and assembly.</title>
        <authorList>
            <person name="Toyokawa M."/>
            <person name="Uesaka K."/>
        </authorList>
    </citation>
    <scope>NUCLEOTIDE SEQUENCE [LARGE SCALE GENOMIC DNA]</scope>
    <source>
        <strain evidence="3 4">FMUON74</strain>
    </source>
</reference>
<dbReference type="Gene3D" id="3.40.50.300">
    <property type="entry name" value="P-loop containing nucleotide triphosphate hydrolases"/>
    <property type="match status" value="1"/>
</dbReference>
<feature type="region of interest" description="Disordered" evidence="1">
    <location>
        <begin position="833"/>
        <end position="855"/>
    </location>
</feature>
<sequence>MPPHRPHRVGTPPTAAPEFIGRERELERIATLLLGSARLITVVGAGGIGKTRLVVEAAQRFHKARSTPVHWVHLARLPRGADTATVEDEVARSVVDTDFSGRSAWQALIDTLGRANGIGRTAQTVLILDNCEHLLAEVGAVITELLDTVPRLTIVATSREPIGWVDEQLVAIPPLTRRQAVTLFRRRAALTGHILDETQDAEVEQICAHLHNYPLHIRLAAARLRRQSLSMILGDLTGAASDRRLRWSAVARTGADERHHGIADVIAWSFDLCGPKERLLFERLSVFAAGYDNNPDDGDPALDVGADLDAIEAICSGPDSTGAELDREEIEGLLERLADQSLVSTHLAADAVRYSLLESFRVFARQRLTHRAADEPRRLADRHRRYYRDRVTEAAVSWFSDRERALLAWARAAWDNLLLAVEGSLATPGEAVVGMQIVAGMVGLRVPFFKGSLRESRRLAERTLAAARVAGPEAAELQVSVMASIAFLSLCQGLPGEAEQMLERCVAACVPDPDRAAAWRADPVTDVGLPAPVEFASGCALMLTHVDVRALTVLARAREKFTAANDFGSATMAEMFEALAAAFLGTSAQALEVTGRHLDAATRSGAEWARSWAELAWAIAETAHGDPHEALARGRTTLARQVEMRDSWGTVWAVHIRAWTLARLLPARGRADTERAAERAIEIARLLGGAAALRHELGVDIAHLGPFATETDRAAELTRKVLGQHDFDTAWDEGTALRPPLTEVPRLALGTLTMRRLPADRSAHRERPTPWQLLTDAERDVAVLAAAGWSNTAIATRRGSSYRTVDAQMAAVLHKLMIRSREDILPLVPAEHRDRVEREREREPRGTRTGGRGGA</sequence>
<dbReference type="Proteomes" id="UP000516173">
    <property type="component" value="Chromosome"/>
</dbReference>
<feature type="compositionally biased region" description="Basic and acidic residues" evidence="1">
    <location>
        <begin position="833"/>
        <end position="846"/>
    </location>
</feature>
<dbReference type="AlphaFoldDB" id="A0A7G1KQU4"/>
<dbReference type="SUPFAM" id="SSF46894">
    <property type="entry name" value="C-terminal effector domain of the bipartite response regulators"/>
    <property type="match status" value="1"/>
</dbReference>
<dbReference type="SUPFAM" id="SSF52540">
    <property type="entry name" value="P-loop containing nucleoside triphosphate hydrolases"/>
    <property type="match status" value="1"/>
</dbReference>
<dbReference type="SMART" id="SM00421">
    <property type="entry name" value="HTH_LUXR"/>
    <property type="match status" value="1"/>
</dbReference>
<evidence type="ECO:0000313" key="3">
    <source>
        <dbReference type="EMBL" id="BCK56573.1"/>
    </source>
</evidence>
<dbReference type="GO" id="GO:0003677">
    <property type="term" value="F:DNA binding"/>
    <property type="evidence" value="ECO:0007669"/>
    <property type="project" value="InterPro"/>
</dbReference>
<dbReference type="InterPro" id="IPR036388">
    <property type="entry name" value="WH-like_DNA-bd_sf"/>
</dbReference>
<evidence type="ECO:0000256" key="1">
    <source>
        <dbReference type="SAM" id="MobiDB-lite"/>
    </source>
</evidence>
<dbReference type="Pfam" id="PF13191">
    <property type="entry name" value="AAA_16"/>
    <property type="match status" value="1"/>
</dbReference>
<keyword evidence="4" id="KW-1185">Reference proteome</keyword>
<dbReference type="InterPro" id="IPR000792">
    <property type="entry name" value="Tscrpt_reg_LuxR_C"/>
</dbReference>
<dbReference type="Gene3D" id="1.10.10.10">
    <property type="entry name" value="Winged helix-like DNA-binding domain superfamily/Winged helix DNA-binding domain"/>
    <property type="match status" value="1"/>
</dbReference>
<name>A0A7G1KQU4_9NOCA</name>
<accession>A0A7G1KQU4</accession>
<feature type="domain" description="HTH luxR-type" evidence="2">
    <location>
        <begin position="771"/>
        <end position="828"/>
    </location>
</feature>
<dbReference type="EMBL" id="AP023396">
    <property type="protein sequence ID" value="BCK56573.1"/>
    <property type="molecule type" value="Genomic_DNA"/>
</dbReference>
<protein>
    <submittedName>
        <fullName evidence="3">LuxR family transcriptional regulator</fullName>
    </submittedName>
</protein>
<dbReference type="PANTHER" id="PTHR47691:SF3">
    <property type="entry name" value="HTH-TYPE TRANSCRIPTIONAL REGULATOR RV0890C-RELATED"/>
    <property type="match status" value="1"/>
</dbReference>
<dbReference type="PANTHER" id="PTHR47691">
    <property type="entry name" value="REGULATOR-RELATED"/>
    <property type="match status" value="1"/>
</dbReference>
<evidence type="ECO:0000313" key="4">
    <source>
        <dbReference type="Proteomes" id="UP000516173"/>
    </source>
</evidence>
<dbReference type="InterPro" id="IPR041664">
    <property type="entry name" value="AAA_16"/>
</dbReference>
<gene>
    <name evidence="3" type="ORF">NWFMUON74_43450</name>
</gene>
<dbReference type="Pfam" id="PF00196">
    <property type="entry name" value="GerE"/>
    <property type="match status" value="1"/>
</dbReference>
<evidence type="ECO:0000259" key="2">
    <source>
        <dbReference type="SMART" id="SM00421"/>
    </source>
</evidence>
<dbReference type="InterPro" id="IPR016032">
    <property type="entry name" value="Sig_transdc_resp-reg_C-effctor"/>
</dbReference>
<dbReference type="GeneID" id="80348817"/>
<dbReference type="GO" id="GO:0006355">
    <property type="term" value="P:regulation of DNA-templated transcription"/>
    <property type="evidence" value="ECO:0007669"/>
    <property type="project" value="InterPro"/>
</dbReference>